<evidence type="ECO:0000256" key="2">
    <source>
        <dbReference type="SAM" id="SignalP"/>
    </source>
</evidence>
<keyword evidence="4" id="KW-1185">Reference proteome</keyword>
<dbReference type="AlphaFoldDB" id="X6NNP0"/>
<proteinExistence type="predicted"/>
<dbReference type="EMBL" id="ASPP01007525">
    <property type="protein sequence ID" value="ETO26992.1"/>
    <property type="molecule type" value="Genomic_DNA"/>
</dbReference>
<keyword evidence="2" id="KW-0732">Signal</keyword>
<protein>
    <submittedName>
        <fullName evidence="3">Vcbs repeat-containing protein</fullName>
    </submittedName>
</protein>
<evidence type="ECO:0000313" key="3">
    <source>
        <dbReference type="EMBL" id="ETO26992.1"/>
    </source>
</evidence>
<evidence type="ECO:0000313" key="4">
    <source>
        <dbReference type="Proteomes" id="UP000023152"/>
    </source>
</evidence>
<gene>
    <name evidence="3" type="ORF">RFI_10140</name>
</gene>
<sequence>MTVVVLVVIACASYLSACSRGDDLVWSTDDVGLYKKGSEITVNEETYSSQTSPSATQLSNGNIIVVWEDRHTSDGTYDIYGQLYKSTGEKVYSNFVINTYKTDDQKSPWVSALSNGGFVVVWQTSDTNSSSDRIHGQRFSSATNKVGSEFIASDRVYTASQTSPVVMSLPSGGFIVAWSMYNSTMEYYKVHGRVFDSNGAKSGSEFVVNNCWTTSDANVPSMALSSQEEVVLALACNANDGSNKPDVYGQVRGTNGSVSGSLFLVNSRTYQAQKNPTVALLPNGELLFAYQDYVEEDTRYAISGQRFSSSMVKYDEVQLSNSSYSLNEPRIGVFTNSSFIIVYWGLTASTLGQYFGTDGSRIGPEFEVGDYYLCTTPNIIVLSDAAFVLFYECESDIRAQWYYFGVPSHSSRHSSGSSSSSSSTSSAIIYGSILGAVVFLGSVMLAIRTVCMRYMEEKRKMQRQREYEIQMQEQEHKRKLQEDQRKHLEEQLERQRRYAEQQRERELEQERERQEREKEREQERTREQEHEMELEHERRRQAPNASGDRRVVVDVHSQQSAFASQEGSVMIEGQEEGIPQRLNTNNNEDTLKHGIKLEEIGKIDSGANLLGFCKNATDKCLAARNKLPTWINLGYTRKGDEPFLINSEALFICPTCEEKCIEGIQKIQFFNAEYSVKTFFRRTDVIPPSNNYKYTYALKPNDILAVEARKIRQHATSLEDLIERSRKAMSSPDLQRLLSELAKYKVIIAKPDLKGDGRLQEKIEADYDGDFNCVFDIGRFTILCPHAFSLEAAVNVVKSAPEFNMIVSEDKDFFNAKSKTHHRFHNVKLFLKDYDVYVEMQATLKRFTTLKEFTEIENPKLSHDFYELVRAWKPTTEKGANLKKASERALQDINDIICEWADEKEIKEKADRYDSSIDVNSLILPAPLELVADKLAKFVHDILALWKPQAAKGKAIYQVLFLFYKEIVLGKDAMVIRRRYVVEEVVEYVPENNNQQSLVSNANPSLPSIVVINNQLK</sequence>
<feature type="region of interest" description="Disordered" evidence="1">
    <location>
        <begin position="490"/>
        <end position="549"/>
    </location>
</feature>
<comment type="caution">
    <text evidence="3">The sequence shown here is derived from an EMBL/GenBank/DDBJ whole genome shotgun (WGS) entry which is preliminary data.</text>
</comment>
<name>X6NNP0_RETFI</name>
<dbReference type="Proteomes" id="UP000023152">
    <property type="component" value="Unassembled WGS sequence"/>
</dbReference>
<reference evidence="3 4" key="1">
    <citation type="journal article" date="2013" name="Curr. Biol.">
        <title>The Genome of the Foraminiferan Reticulomyxa filosa.</title>
        <authorList>
            <person name="Glockner G."/>
            <person name="Hulsmann N."/>
            <person name="Schleicher M."/>
            <person name="Noegel A.A."/>
            <person name="Eichinger L."/>
            <person name="Gallinger C."/>
            <person name="Pawlowski J."/>
            <person name="Sierra R."/>
            <person name="Euteneuer U."/>
            <person name="Pillet L."/>
            <person name="Moustafa A."/>
            <person name="Platzer M."/>
            <person name="Groth M."/>
            <person name="Szafranski K."/>
            <person name="Schliwa M."/>
        </authorList>
    </citation>
    <scope>NUCLEOTIDE SEQUENCE [LARGE SCALE GENOMIC DNA]</scope>
</reference>
<feature type="chain" id="PRO_5004976021" evidence="2">
    <location>
        <begin position="22"/>
        <end position="1017"/>
    </location>
</feature>
<feature type="compositionally biased region" description="Basic and acidic residues" evidence="1">
    <location>
        <begin position="490"/>
        <end position="540"/>
    </location>
</feature>
<accession>X6NNP0</accession>
<feature type="signal peptide" evidence="2">
    <location>
        <begin position="1"/>
        <end position="21"/>
    </location>
</feature>
<organism evidence="3 4">
    <name type="scientific">Reticulomyxa filosa</name>
    <dbReference type="NCBI Taxonomy" id="46433"/>
    <lineage>
        <taxon>Eukaryota</taxon>
        <taxon>Sar</taxon>
        <taxon>Rhizaria</taxon>
        <taxon>Retaria</taxon>
        <taxon>Foraminifera</taxon>
        <taxon>Monothalamids</taxon>
        <taxon>Reticulomyxidae</taxon>
        <taxon>Reticulomyxa</taxon>
    </lineage>
</organism>
<evidence type="ECO:0000256" key="1">
    <source>
        <dbReference type="SAM" id="MobiDB-lite"/>
    </source>
</evidence>